<dbReference type="PANTHER" id="PTHR39431">
    <property type="entry name" value="FRPA/C-RELATED PROTEIN"/>
    <property type="match status" value="1"/>
</dbReference>
<dbReference type="AlphaFoldDB" id="A0A150WHC7"/>
<comment type="caution">
    <text evidence="1">The sequence shown here is derived from an EMBL/GenBank/DDBJ whole genome shotgun (WGS) entry which is preliminary data.</text>
</comment>
<dbReference type="InterPro" id="IPR011992">
    <property type="entry name" value="EF-hand-dom_pair"/>
</dbReference>
<protein>
    <recommendedName>
        <fullName evidence="3">EF-hand domain-containing protein</fullName>
    </recommendedName>
</protein>
<dbReference type="OrthoDB" id="5288834at2"/>
<dbReference type="EMBL" id="LUKF01000016">
    <property type="protein sequence ID" value="KYG62231.1"/>
    <property type="molecule type" value="Genomic_DNA"/>
</dbReference>
<sequence>MGVYAHAEQEPAAVNSGVGGTAGFQGVVLSGQVTRAAQNSITINITNTCFGTNLRSVSNPIARGATVEFNVAINDKGTIKTFTVKYPSDVVSNAGNDTVTDITGANVSPGVTASFAGNSVRMVVPISVTTTVDEQGNISEDFDVKLHSTAFRQTHAPKAGQEYMGTDGPLSASVYTSSSKDGRQYSISAFFPGENGYCGGYFSPLMVFFDDNRPRFEGHSEFPLNPSGKTSWPEKKAPGAFVAIDRDGDKKISKADELFGNEGEKFKNGFEALREFDSNGDGVIDKNDKDFAKLLLWFDKNGDGKSQASELVPLKSRIKSISLKYDDTAKTPFGSRAEARERSTFVFVEKGKEKQGSIIDMWFSPQ</sequence>
<gene>
    <name evidence="1" type="ORF">AZI85_05940</name>
</gene>
<proteinExistence type="predicted"/>
<organism evidence="1 2">
    <name type="scientific">Bdellovibrio bacteriovorus</name>
    <dbReference type="NCBI Taxonomy" id="959"/>
    <lineage>
        <taxon>Bacteria</taxon>
        <taxon>Pseudomonadati</taxon>
        <taxon>Bdellovibrionota</taxon>
        <taxon>Bdellovibrionia</taxon>
        <taxon>Bdellovibrionales</taxon>
        <taxon>Pseudobdellovibrionaceae</taxon>
        <taxon>Bdellovibrio</taxon>
    </lineage>
</organism>
<evidence type="ECO:0000313" key="2">
    <source>
        <dbReference type="Proteomes" id="UP000075391"/>
    </source>
</evidence>
<name>A0A150WHC7_BDEBC</name>
<evidence type="ECO:0008006" key="3">
    <source>
        <dbReference type="Google" id="ProtNLM"/>
    </source>
</evidence>
<evidence type="ECO:0000313" key="1">
    <source>
        <dbReference type="EMBL" id="KYG62231.1"/>
    </source>
</evidence>
<reference evidence="1 2" key="1">
    <citation type="submission" date="2016-03" db="EMBL/GenBank/DDBJ databases">
        <authorList>
            <person name="Ploux O."/>
        </authorList>
    </citation>
    <scope>NUCLEOTIDE SEQUENCE [LARGE SCALE GENOMIC DNA]</scope>
    <source>
        <strain evidence="1 2">BER2</strain>
    </source>
</reference>
<dbReference type="PANTHER" id="PTHR39431:SF1">
    <property type="entry name" value="FRPA_C-RELATED PROTEIN"/>
    <property type="match status" value="1"/>
</dbReference>
<dbReference type="SUPFAM" id="SSF47473">
    <property type="entry name" value="EF-hand"/>
    <property type="match status" value="1"/>
</dbReference>
<accession>A0A150WHC7</accession>
<dbReference type="Proteomes" id="UP000075391">
    <property type="component" value="Unassembled WGS sequence"/>
</dbReference>